<keyword evidence="3" id="KW-0238">DNA-binding</keyword>
<keyword evidence="6" id="KW-1185">Reference proteome</keyword>
<dbReference type="SUPFAM" id="SSF116734">
    <property type="entry name" value="DNA methylase specificity domain"/>
    <property type="match status" value="2"/>
</dbReference>
<proteinExistence type="inferred from homology"/>
<dbReference type="PANTHER" id="PTHR43140:SF1">
    <property type="entry name" value="TYPE I RESTRICTION ENZYME ECOKI SPECIFICITY SUBUNIT"/>
    <property type="match status" value="1"/>
</dbReference>
<dbReference type="PANTHER" id="PTHR43140">
    <property type="entry name" value="TYPE-1 RESTRICTION ENZYME ECOKI SPECIFICITY PROTEIN"/>
    <property type="match status" value="1"/>
</dbReference>
<dbReference type="InterPro" id="IPR051212">
    <property type="entry name" value="Type-I_RE_S_subunit"/>
</dbReference>
<comment type="similarity">
    <text evidence="1">Belongs to the type-I restriction system S methylase family.</text>
</comment>
<dbReference type="RefSeq" id="WP_072784038.1">
    <property type="nucleotide sequence ID" value="NZ_FQZH01000002.1"/>
</dbReference>
<dbReference type="InterPro" id="IPR044946">
    <property type="entry name" value="Restrct_endonuc_typeI_TRD_sf"/>
</dbReference>
<evidence type="ECO:0000256" key="1">
    <source>
        <dbReference type="ARBA" id="ARBA00010923"/>
    </source>
</evidence>
<evidence type="ECO:0000313" key="6">
    <source>
        <dbReference type="Proteomes" id="UP000184232"/>
    </source>
</evidence>
<name>A0A1M6I349_9FLAO</name>
<evidence type="ECO:0000259" key="4">
    <source>
        <dbReference type="Pfam" id="PF01420"/>
    </source>
</evidence>
<dbReference type="OrthoDB" id="9816225at2"/>
<reference evidence="5 6" key="1">
    <citation type="submission" date="2016-11" db="EMBL/GenBank/DDBJ databases">
        <authorList>
            <person name="Jaros S."/>
            <person name="Januszkiewicz K."/>
            <person name="Wedrychowicz H."/>
        </authorList>
    </citation>
    <scope>NUCLEOTIDE SEQUENCE [LARGE SCALE GENOMIC DNA]</scope>
    <source>
        <strain evidence="5 6">DSM 22807</strain>
    </source>
</reference>
<evidence type="ECO:0000256" key="2">
    <source>
        <dbReference type="ARBA" id="ARBA00022747"/>
    </source>
</evidence>
<sequence length="445" mass="50958">MKLGKALKMGLAKSIQINDTSEYTIAGVQSYGKGVINRRNEIGKNLKMKKYQVIEPDYLMWCKVDTKNGAFGITKEEHRGSLASTNMALAKIDTEKFNPSFIEKLFSFDFFHKNITHLSSGSTNRKYLTPKQLFEMVEIPAINKNEQDDFILLVDKIERIDLNSELTHQLDLIKQLRQAFLREAMQGKLITNDKLRITNGETGHELLAKIKEEKAQLIAEKKLKKEKELPPITEDEIPFEIPEHWAWCRLGEIAEIKRGKSPKYSENGVFKMLNQKCVRWYFINIENSKAVDENWLNSLDKDLKIKENDLLVNSTGDGTIGRSGIADILCDDYMFDSHILRVRSFMEIKQKYLCHIINSEYGQSLIDSIKGATSTKQTELGVNNLSNFPIPLPPLHEQEQIVAKLEELLAFCDGLEESIKESQGYNEKLLQQVLREALQGKQVEV</sequence>
<dbReference type="EMBL" id="FQZH01000002">
    <property type="protein sequence ID" value="SHJ28850.1"/>
    <property type="molecule type" value="Genomic_DNA"/>
</dbReference>
<keyword evidence="2" id="KW-0680">Restriction system</keyword>
<accession>A0A1M6I349</accession>
<dbReference type="Gene3D" id="3.90.220.20">
    <property type="entry name" value="DNA methylase specificity domains"/>
    <property type="match status" value="2"/>
</dbReference>
<dbReference type="GO" id="GO:0009307">
    <property type="term" value="P:DNA restriction-modification system"/>
    <property type="evidence" value="ECO:0007669"/>
    <property type="project" value="UniProtKB-KW"/>
</dbReference>
<evidence type="ECO:0000313" key="5">
    <source>
        <dbReference type="EMBL" id="SHJ28850.1"/>
    </source>
</evidence>
<organism evidence="5 6">
    <name type="scientific">Flavobacterium haoranii</name>
    <dbReference type="NCBI Taxonomy" id="683124"/>
    <lineage>
        <taxon>Bacteria</taxon>
        <taxon>Pseudomonadati</taxon>
        <taxon>Bacteroidota</taxon>
        <taxon>Flavobacteriia</taxon>
        <taxon>Flavobacteriales</taxon>
        <taxon>Flavobacteriaceae</taxon>
        <taxon>Flavobacterium</taxon>
    </lineage>
</organism>
<dbReference type="Pfam" id="PF01420">
    <property type="entry name" value="Methylase_S"/>
    <property type="match status" value="1"/>
</dbReference>
<protein>
    <submittedName>
        <fullName evidence="5">Type I restriction modification DNA specificity domain-containing protein</fullName>
    </submittedName>
</protein>
<dbReference type="AlphaFoldDB" id="A0A1M6I349"/>
<dbReference type="Proteomes" id="UP000184232">
    <property type="component" value="Unassembled WGS sequence"/>
</dbReference>
<dbReference type="STRING" id="683124.SAMN05444337_1746"/>
<dbReference type="GO" id="GO:0003677">
    <property type="term" value="F:DNA binding"/>
    <property type="evidence" value="ECO:0007669"/>
    <property type="project" value="UniProtKB-KW"/>
</dbReference>
<evidence type="ECO:0000256" key="3">
    <source>
        <dbReference type="ARBA" id="ARBA00023125"/>
    </source>
</evidence>
<feature type="domain" description="Type I restriction modification DNA specificity" evidence="4">
    <location>
        <begin position="242"/>
        <end position="421"/>
    </location>
</feature>
<gene>
    <name evidence="5" type="ORF">SAMN05444337_1746</name>
</gene>
<dbReference type="InterPro" id="IPR000055">
    <property type="entry name" value="Restrct_endonuc_typeI_TRD"/>
</dbReference>